<dbReference type="EMBL" id="GGEC01090529">
    <property type="protein sequence ID" value="MBX71013.1"/>
    <property type="molecule type" value="Transcribed_RNA"/>
</dbReference>
<sequence>MKLISPHLAMKFARNLTRTLIEKRRKKKGKIKISKSQKDQTL</sequence>
<dbReference type="AlphaFoldDB" id="A0A2P2QVJ0"/>
<protein>
    <submittedName>
        <fullName evidence="2">Uncharacterized protein</fullName>
    </submittedName>
</protein>
<reference evidence="2" key="1">
    <citation type="submission" date="2018-02" db="EMBL/GenBank/DDBJ databases">
        <title>Rhizophora mucronata_Transcriptome.</title>
        <authorList>
            <person name="Meera S.P."/>
            <person name="Sreeshan A."/>
            <person name="Augustine A."/>
        </authorList>
    </citation>
    <scope>NUCLEOTIDE SEQUENCE</scope>
    <source>
        <tissue evidence="2">Leaf</tissue>
    </source>
</reference>
<evidence type="ECO:0000256" key="1">
    <source>
        <dbReference type="SAM" id="MobiDB-lite"/>
    </source>
</evidence>
<name>A0A2P2QVJ0_RHIMU</name>
<evidence type="ECO:0000313" key="2">
    <source>
        <dbReference type="EMBL" id="MBX71013.1"/>
    </source>
</evidence>
<feature type="compositionally biased region" description="Basic residues" evidence="1">
    <location>
        <begin position="23"/>
        <end position="35"/>
    </location>
</feature>
<accession>A0A2P2QVJ0</accession>
<feature type="region of interest" description="Disordered" evidence="1">
    <location>
        <begin position="23"/>
        <end position="42"/>
    </location>
</feature>
<organism evidence="2">
    <name type="scientific">Rhizophora mucronata</name>
    <name type="common">Asiatic mangrove</name>
    <dbReference type="NCBI Taxonomy" id="61149"/>
    <lineage>
        <taxon>Eukaryota</taxon>
        <taxon>Viridiplantae</taxon>
        <taxon>Streptophyta</taxon>
        <taxon>Embryophyta</taxon>
        <taxon>Tracheophyta</taxon>
        <taxon>Spermatophyta</taxon>
        <taxon>Magnoliopsida</taxon>
        <taxon>eudicotyledons</taxon>
        <taxon>Gunneridae</taxon>
        <taxon>Pentapetalae</taxon>
        <taxon>rosids</taxon>
        <taxon>fabids</taxon>
        <taxon>Malpighiales</taxon>
        <taxon>Rhizophoraceae</taxon>
        <taxon>Rhizophora</taxon>
    </lineage>
</organism>
<proteinExistence type="predicted"/>